<sequence length="563" mass="64294">MNPLKYVFCVRAGDFLGFVVHKKGIEINQNKAKAIMETKRPGTKKQLQSLLGKIDFLRRFISNLSGKAQPFSPLLKIKKDDVFEWGMEQQKALDEIKTYLSKPPTLMPPIRDKAMKLYISASDSTIGSMLAQEGENGVEKAIYYLSRILNDAETRYSSIEKIGKWALALTEYSLTYQPLRVVKGQIVADFLADHSVVEVPVTFVDFEPWVLYFDGSRHKHGTRIGILIISPLRIPTKFKYKINGSCSNNEAEYEALIAGLEILLDLGAKHVKIRGDSKLVIKQLTKEYKCIQEHLMKYFVIAFSLLKHFDSYDIQHIPRIENQEANDLAQIASEIFVLDDLADDDWRKLIVNYLENPVGVTERKVKYRALSYTIIGNELFKKTPEGVLLKFLNENEAYVAISNVHSGACGAHQAGHQGTVFVGRKMKDFAEQAGFRLITWTPYYAQANGQVEAANKVIIGLIKKHIAQKPKNWHRTLDQVLWACRNSPKESTSSTPFRLTYGHDDVLPVEVMMQSIRVQRQLELPTDHYWNLMLDELVDVDEERLQALDVLVRQKERIVKAYN</sequence>
<gene>
    <name evidence="1" type="ORF">MILVUS5_LOCUS6801</name>
</gene>
<proteinExistence type="predicted"/>
<evidence type="ECO:0000313" key="2">
    <source>
        <dbReference type="Proteomes" id="UP001177021"/>
    </source>
</evidence>
<keyword evidence="2" id="KW-1185">Reference proteome</keyword>
<protein>
    <submittedName>
        <fullName evidence="1">Uncharacterized protein</fullName>
    </submittedName>
</protein>
<organism evidence="1 2">
    <name type="scientific">Trifolium pratense</name>
    <name type="common">Red clover</name>
    <dbReference type="NCBI Taxonomy" id="57577"/>
    <lineage>
        <taxon>Eukaryota</taxon>
        <taxon>Viridiplantae</taxon>
        <taxon>Streptophyta</taxon>
        <taxon>Embryophyta</taxon>
        <taxon>Tracheophyta</taxon>
        <taxon>Spermatophyta</taxon>
        <taxon>Magnoliopsida</taxon>
        <taxon>eudicotyledons</taxon>
        <taxon>Gunneridae</taxon>
        <taxon>Pentapetalae</taxon>
        <taxon>rosids</taxon>
        <taxon>fabids</taxon>
        <taxon>Fabales</taxon>
        <taxon>Fabaceae</taxon>
        <taxon>Papilionoideae</taxon>
        <taxon>50 kb inversion clade</taxon>
        <taxon>NPAAA clade</taxon>
        <taxon>Hologalegina</taxon>
        <taxon>IRL clade</taxon>
        <taxon>Trifolieae</taxon>
        <taxon>Trifolium</taxon>
    </lineage>
</organism>
<name>A0ACB0IZC7_TRIPR</name>
<accession>A0ACB0IZC7</accession>
<dbReference type="Proteomes" id="UP001177021">
    <property type="component" value="Unassembled WGS sequence"/>
</dbReference>
<evidence type="ECO:0000313" key="1">
    <source>
        <dbReference type="EMBL" id="CAJ2636287.1"/>
    </source>
</evidence>
<reference evidence="1" key="1">
    <citation type="submission" date="2023-10" db="EMBL/GenBank/DDBJ databases">
        <authorList>
            <person name="Rodriguez Cubillos JULIANA M."/>
            <person name="De Vega J."/>
        </authorList>
    </citation>
    <scope>NUCLEOTIDE SEQUENCE</scope>
</reference>
<comment type="caution">
    <text evidence="1">The sequence shown here is derived from an EMBL/GenBank/DDBJ whole genome shotgun (WGS) entry which is preliminary data.</text>
</comment>
<dbReference type="EMBL" id="CASHSV030000002">
    <property type="protein sequence ID" value="CAJ2636287.1"/>
    <property type="molecule type" value="Genomic_DNA"/>
</dbReference>